<evidence type="ECO:0000256" key="3">
    <source>
        <dbReference type="ARBA" id="ARBA00022692"/>
    </source>
</evidence>
<evidence type="ECO:0000256" key="4">
    <source>
        <dbReference type="ARBA" id="ARBA00022927"/>
    </source>
</evidence>
<organism evidence="12 13">
    <name type="scientific">Actinidia rufa</name>
    <dbReference type="NCBI Taxonomy" id="165716"/>
    <lineage>
        <taxon>Eukaryota</taxon>
        <taxon>Viridiplantae</taxon>
        <taxon>Streptophyta</taxon>
        <taxon>Embryophyta</taxon>
        <taxon>Tracheophyta</taxon>
        <taxon>Spermatophyta</taxon>
        <taxon>Magnoliopsida</taxon>
        <taxon>eudicotyledons</taxon>
        <taxon>Gunneridae</taxon>
        <taxon>Pentapetalae</taxon>
        <taxon>asterids</taxon>
        <taxon>Ericales</taxon>
        <taxon>Actinidiaceae</taxon>
        <taxon>Actinidia</taxon>
    </lineage>
</organism>
<evidence type="ECO:0000256" key="6">
    <source>
        <dbReference type="ARBA" id="ARBA00023054"/>
    </source>
</evidence>
<dbReference type="SUPFAM" id="SSF47661">
    <property type="entry name" value="t-snare proteins"/>
    <property type="match status" value="1"/>
</dbReference>
<dbReference type="AlphaFoldDB" id="A0A7J0FXY3"/>
<dbReference type="GO" id="GO:0031902">
    <property type="term" value="C:late endosome membrane"/>
    <property type="evidence" value="ECO:0007669"/>
    <property type="project" value="TreeGrafter"/>
</dbReference>
<keyword evidence="5 10" id="KW-1133">Transmembrane helix</keyword>
<proteinExistence type="inferred from homology"/>
<evidence type="ECO:0000313" key="13">
    <source>
        <dbReference type="Proteomes" id="UP000585474"/>
    </source>
</evidence>
<dbReference type="Gene3D" id="1.20.5.110">
    <property type="match status" value="1"/>
</dbReference>
<dbReference type="GO" id="GO:0005484">
    <property type="term" value="F:SNAP receptor activity"/>
    <property type="evidence" value="ECO:0007669"/>
    <property type="project" value="TreeGrafter"/>
</dbReference>
<dbReference type="Pfam" id="PF05008">
    <property type="entry name" value="V-SNARE"/>
    <property type="match status" value="1"/>
</dbReference>
<sequence>MTCKRRTIERIPKPKKFVRFTIDQRITKELHRRSSNSGQVSGIYNLRSLPGHCRNRSRDESGVLKDTSANTASFRRIYRGSAHPLVCSMEMDVYERSALALVICIKITIWYGFLTGGSSVFSWLAEQKKQKITEIKTGLDDAEALIRKMDLQARSLPSNAKAMLLAKLREYKTDLNNLKSEVKRITSANTNQSARDELLGSGMADAMMVSSDQRGRLLMSTERLNQSSERVKESRRTMLETEELGVSILQDLHQQRQSLLHAHNTLHGVDDNIGRSKKILTNMSRRMNRNKLIIGSIIAVLVVAIILILYFKLAH</sequence>
<dbReference type="GO" id="GO:0005789">
    <property type="term" value="C:endoplasmic reticulum membrane"/>
    <property type="evidence" value="ECO:0007669"/>
    <property type="project" value="TreeGrafter"/>
</dbReference>
<keyword evidence="3 10" id="KW-0812">Transmembrane</keyword>
<dbReference type="Proteomes" id="UP000585474">
    <property type="component" value="Unassembled WGS sequence"/>
</dbReference>
<dbReference type="SUPFAM" id="SSF58038">
    <property type="entry name" value="SNARE fusion complex"/>
    <property type="match status" value="1"/>
</dbReference>
<keyword evidence="7 10" id="KW-0472">Membrane</keyword>
<evidence type="ECO:0000256" key="7">
    <source>
        <dbReference type="ARBA" id="ARBA00023136"/>
    </source>
</evidence>
<evidence type="ECO:0000313" key="12">
    <source>
        <dbReference type="EMBL" id="GFZ03561.1"/>
    </source>
</evidence>
<dbReference type="CDD" id="cd15862">
    <property type="entry name" value="SNARE_Vti1"/>
    <property type="match status" value="1"/>
</dbReference>
<evidence type="ECO:0000256" key="10">
    <source>
        <dbReference type="SAM" id="Phobius"/>
    </source>
</evidence>
<feature type="coiled-coil region" evidence="9">
    <location>
        <begin position="161"/>
        <end position="188"/>
    </location>
</feature>
<keyword evidence="13" id="KW-1185">Reference proteome</keyword>
<dbReference type="GO" id="GO:0006906">
    <property type="term" value="P:vesicle fusion"/>
    <property type="evidence" value="ECO:0007669"/>
    <property type="project" value="TreeGrafter"/>
</dbReference>
<keyword evidence="6 9" id="KW-0175">Coiled coil</keyword>
<feature type="domain" description="Vesicle transport v-SNARE N-terminal" evidence="11">
    <location>
        <begin position="125"/>
        <end position="185"/>
    </location>
</feature>
<dbReference type="OrthoDB" id="430637at2759"/>
<dbReference type="EMBL" id="BJWL01000016">
    <property type="protein sequence ID" value="GFZ03561.1"/>
    <property type="molecule type" value="Genomic_DNA"/>
</dbReference>
<name>A0A7J0FXY3_9ERIC</name>
<keyword evidence="2" id="KW-0813">Transport</keyword>
<dbReference type="Pfam" id="PF12352">
    <property type="entry name" value="V-SNARE_C"/>
    <property type="match status" value="1"/>
</dbReference>
<evidence type="ECO:0000256" key="5">
    <source>
        <dbReference type="ARBA" id="ARBA00022989"/>
    </source>
</evidence>
<dbReference type="Gene3D" id="1.20.58.400">
    <property type="entry name" value="t-snare proteins"/>
    <property type="match status" value="1"/>
</dbReference>
<feature type="transmembrane region" description="Helical" evidence="10">
    <location>
        <begin position="292"/>
        <end position="311"/>
    </location>
</feature>
<dbReference type="GO" id="GO:0031201">
    <property type="term" value="C:SNARE complex"/>
    <property type="evidence" value="ECO:0007669"/>
    <property type="project" value="TreeGrafter"/>
</dbReference>
<gene>
    <name evidence="12" type="ORF">Acr_16g0001850</name>
</gene>
<comment type="caution">
    <text evidence="12">The sequence shown here is derived from an EMBL/GenBank/DDBJ whole genome shotgun (WGS) entry which is preliminary data.</text>
</comment>
<dbReference type="GO" id="GO:0005794">
    <property type="term" value="C:Golgi apparatus"/>
    <property type="evidence" value="ECO:0007669"/>
    <property type="project" value="TreeGrafter"/>
</dbReference>
<comment type="similarity">
    <text evidence="1">Belongs to the VTI1 family.</text>
</comment>
<dbReference type="FunFam" id="1.20.58.400:FF:000001">
    <property type="entry name" value="Vesicle transport through interaction with t-SNAREs homolog 1A"/>
    <property type="match status" value="1"/>
</dbReference>
<evidence type="ECO:0000256" key="8">
    <source>
        <dbReference type="ARBA" id="ARBA00060376"/>
    </source>
</evidence>
<evidence type="ECO:0000256" key="9">
    <source>
        <dbReference type="SAM" id="Coils"/>
    </source>
</evidence>
<dbReference type="PANTHER" id="PTHR21230">
    <property type="entry name" value="VESICLE TRANSPORT V-SNARE PROTEIN VTI1-RELATED"/>
    <property type="match status" value="1"/>
</dbReference>
<dbReference type="GO" id="GO:0012507">
    <property type="term" value="C:ER to Golgi transport vesicle membrane"/>
    <property type="evidence" value="ECO:0007669"/>
    <property type="project" value="TreeGrafter"/>
</dbReference>
<comment type="subcellular location">
    <subcellularLocation>
        <location evidence="8">Prevacuolar compartment membrane</location>
        <topology evidence="8">Single-pass type IV membrane protein</topology>
    </subcellularLocation>
</comment>
<protein>
    <submittedName>
        <fullName evidence="12">Vesicle transport v-SNARE family protein</fullName>
    </submittedName>
</protein>
<dbReference type="InterPro" id="IPR038407">
    <property type="entry name" value="v-SNARE_N_sf"/>
</dbReference>
<dbReference type="InterPro" id="IPR010989">
    <property type="entry name" value="SNARE"/>
</dbReference>
<dbReference type="GO" id="GO:0000149">
    <property type="term" value="F:SNARE binding"/>
    <property type="evidence" value="ECO:0007669"/>
    <property type="project" value="TreeGrafter"/>
</dbReference>
<accession>A0A7J0FXY3</accession>
<evidence type="ECO:0000256" key="2">
    <source>
        <dbReference type="ARBA" id="ARBA00022448"/>
    </source>
</evidence>
<keyword evidence="4" id="KW-0653">Protein transport</keyword>
<dbReference type="PANTHER" id="PTHR21230:SF26">
    <property type="entry name" value="VESICLE TRANSPORT THROUGH INTERACTION WITH T-SNARES HOMOLOG 1A"/>
    <property type="match status" value="1"/>
</dbReference>
<reference evidence="12 13" key="1">
    <citation type="submission" date="2019-07" db="EMBL/GenBank/DDBJ databases">
        <title>De Novo Assembly of kiwifruit Actinidia rufa.</title>
        <authorList>
            <person name="Sugita-Konishi S."/>
            <person name="Sato K."/>
            <person name="Mori E."/>
            <person name="Abe Y."/>
            <person name="Kisaki G."/>
            <person name="Hamano K."/>
            <person name="Suezawa K."/>
            <person name="Otani M."/>
            <person name="Fukuda T."/>
            <person name="Manabe T."/>
            <person name="Gomi K."/>
            <person name="Tabuchi M."/>
            <person name="Akimitsu K."/>
            <person name="Kataoka I."/>
        </authorList>
    </citation>
    <scope>NUCLEOTIDE SEQUENCE [LARGE SCALE GENOMIC DNA]</scope>
    <source>
        <strain evidence="13">cv. Fuchu</strain>
    </source>
</reference>
<dbReference type="InterPro" id="IPR007705">
    <property type="entry name" value="Vesicle_trsprt_v-SNARE_N"/>
</dbReference>
<dbReference type="GO" id="GO:0006886">
    <property type="term" value="P:intracellular protein transport"/>
    <property type="evidence" value="ECO:0007669"/>
    <property type="project" value="InterPro"/>
</dbReference>
<dbReference type="FunFam" id="1.20.5.110:FF:000002">
    <property type="entry name" value="Vesicle transport through interaction with t-SNAREsB"/>
    <property type="match status" value="1"/>
</dbReference>
<evidence type="ECO:0000259" key="11">
    <source>
        <dbReference type="Pfam" id="PF05008"/>
    </source>
</evidence>
<evidence type="ECO:0000256" key="1">
    <source>
        <dbReference type="ARBA" id="ARBA00006108"/>
    </source>
</evidence>